<organism evidence="2 3">
    <name type="scientific">Larinioides sclopetarius</name>
    <dbReference type="NCBI Taxonomy" id="280406"/>
    <lineage>
        <taxon>Eukaryota</taxon>
        <taxon>Metazoa</taxon>
        <taxon>Ecdysozoa</taxon>
        <taxon>Arthropoda</taxon>
        <taxon>Chelicerata</taxon>
        <taxon>Arachnida</taxon>
        <taxon>Araneae</taxon>
        <taxon>Araneomorphae</taxon>
        <taxon>Entelegynae</taxon>
        <taxon>Araneoidea</taxon>
        <taxon>Araneidae</taxon>
        <taxon>Larinioides</taxon>
    </lineage>
</organism>
<keyword evidence="3" id="KW-1185">Reference proteome</keyword>
<reference evidence="2 3" key="1">
    <citation type="submission" date="2024-04" db="EMBL/GenBank/DDBJ databases">
        <authorList>
            <person name="Rising A."/>
            <person name="Reimegard J."/>
            <person name="Sonavane S."/>
            <person name="Akerstrom W."/>
            <person name="Nylinder S."/>
            <person name="Hedman E."/>
            <person name="Kallberg Y."/>
        </authorList>
    </citation>
    <scope>NUCLEOTIDE SEQUENCE [LARGE SCALE GENOMIC DNA]</scope>
</reference>
<accession>A0AAV2BIN9</accession>
<sequence length="120" mass="13953">MRKSLVRLTSLVRSGPVTSLEPEPWIKELKQKSIFASAFIDIKRNGLRYWVPFKCNRNFDSCSFSRSHNNHYEFFALLVLFAVMAITTAQVVYTGYLNSGLYHPYAYNYGVAPLTYLWKK</sequence>
<keyword evidence="1" id="KW-1133">Transmembrane helix</keyword>
<proteinExistence type="predicted"/>
<evidence type="ECO:0000256" key="1">
    <source>
        <dbReference type="SAM" id="Phobius"/>
    </source>
</evidence>
<keyword evidence="1" id="KW-0472">Membrane</keyword>
<comment type="caution">
    <text evidence="2">The sequence shown here is derived from an EMBL/GenBank/DDBJ whole genome shotgun (WGS) entry which is preliminary data.</text>
</comment>
<evidence type="ECO:0000313" key="3">
    <source>
        <dbReference type="Proteomes" id="UP001497382"/>
    </source>
</evidence>
<dbReference type="AlphaFoldDB" id="A0AAV2BIN9"/>
<name>A0AAV2BIN9_9ARAC</name>
<evidence type="ECO:0000313" key="2">
    <source>
        <dbReference type="EMBL" id="CAL1295218.1"/>
    </source>
</evidence>
<feature type="transmembrane region" description="Helical" evidence="1">
    <location>
        <begin position="74"/>
        <end position="96"/>
    </location>
</feature>
<protein>
    <submittedName>
        <fullName evidence="2">Uncharacterized protein</fullName>
    </submittedName>
</protein>
<dbReference type="EMBL" id="CAXIEN010000366">
    <property type="protein sequence ID" value="CAL1295218.1"/>
    <property type="molecule type" value="Genomic_DNA"/>
</dbReference>
<gene>
    <name evidence="2" type="ORF">LARSCL_LOCUS19160</name>
</gene>
<dbReference type="Proteomes" id="UP001497382">
    <property type="component" value="Unassembled WGS sequence"/>
</dbReference>
<keyword evidence="1" id="KW-0812">Transmembrane</keyword>